<dbReference type="UniPathway" id="UPA00079"/>
<keyword evidence="1 6" id="KW-0808">Transferase</keyword>
<protein>
    <recommendedName>
        <fullName evidence="6">2-succinyl-5-enolpyruvyl-6-hydroxy-3-cyclohexene-1-carboxylate synthase</fullName>
        <shortName evidence="6">SEPHCHC synthase</shortName>
        <ecNumber evidence="6">2.2.1.9</ecNumber>
    </recommendedName>
    <alternativeName>
        <fullName evidence="6">Menaquinone biosynthesis protein MenD</fullName>
    </alternativeName>
</protein>
<keyword evidence="4 6" id="KW-0786">Thiamine pyrophosphate</keyword>
<dbReference type="AlphaFoldDB" id="A0A4V2IVH9"/>
<comment type="similarity">
    <text evidence="6">Belongs to the TPP enzyme family. MenD subfamily.</text>
</comment>
<dbReference type="UniPathway" id="UPA01057">
    <property type="reaction ID" value="UER00164"/>
</dbReference>
<keyword evidence="2 6" id="KW-0479">Metal-binding</keyword>
<organism evidence="9 10">
    <name type="scientific">Aquirufa antheringensis</name>
    <dbReference type="NCBI Taxonomy" id="2516559"/>
    <lineage>
        <taxon>Bacteria</taxon>
        <taxon>Pseudomonadati</taxon>
        <taxon>Bacteroidota</taxon>
        <taxon>Cytophagia</taxon>
        <taxon>Cytophagales</taxon>
        <taxon>Flectobacillaceae</taxon>
        <taxon>Aquirufa</taxon>
    </lineage>
</organism>
<dbReference type="GO" id="GO:0070204">
    <property type="term" value="F:2-succinyl-5-enolpyruvyl-6-hydroxy-3-cyclohexene-1-carboxylic-acid synthase activity"/>
    <property type="evidence" value="ECO:0007669"/>
    <property type="project" value="UniProtKB-UniRule"/>
</dbReference>
<dbReference type="PANTHER" id="PTHR42916">
    <property type="entry name" value="2-SUCCINYL-5-ENOLPYRUVYL-6-HYDROXY-3-CYCLOHEXENE-1-CARBOXYLATE SYNTHASE"/>
    <property type="match status" value="1"/>
</dbReference>
<proteinExistence type="inferred from homology"/>
<comment type="subunit">
    <text evidence="6">Homodimer.</text>
</comment>
<comment type="pathway">
    <text evidence="6">Quinol/quinone metabolism; menaquinone biosynthesis.</text>
</comment>
<gene>
    <name evidence="6 9" type="primary">menD</name>
    <name evidence="9" type="ORF">EWU20_10490</name>
</gene>
<dbReference type="GO" id="GO:0000287">
    <property type="term" value="F:magnesium ion binding"/>
    <property type="evidence" value="ECO:0007669"/>
    <property type="project" value="UniProtKB-UniRule"/>
</dbReference>
<dbReference type="CDD" id="cd07037">
    <property type="entry name" value="TPP_PYR_MenD"/>
    <property type="match status" value="1"/>
</dbReference>
<comment type="pathway">
    <text evidence="6">Quinol/quinone metabolism; 1,4-dihydroxy-2-naphthoate biosynthesis; 1,4-dihydroxy-2-naphthoate from chorismate: step 2/7.</text>
</comment>
<dbReference type="Proteomes" id="UP000293583">
    <property type="component" value="Unassembled WGS sequence"/>
</dbReference>
<dbReference type="RefSeq" id="WP_130923802.1">
    <property type="nucleotide sequence ID" value="NZ_JAANOM010000003.1"/>
</dbReference>
<dbReference type="EMBL" id="SEWY01000005">
    <property type="protein sequence ID" value="TBH71182.1"/>
    <property type="molecule type" value="Genomic_DNA"/>
</dbReference>
<dbReference type="InterPro" id="IPR012001">
    <property type="entry name" value="Thiamin_PyroP_enz_TPP-bd_dom"/>
</dbReference>
<comment type="cofactor">
    <cofactor evidence="6">
        <name>Mg(2+)</name>
        <dbReference type="ChEBI" id="CHEBI:18420"/>
    </cofactor>
    <cofactor evidence="6">
        <name>Mn(2+)</name>
        <dbReference type="ChEBI" id="CHEBI:29035"/>
    </cofactor>
</comment>
<reference evidence="9 10" key="1">
    <citation type="submission" date="2019-02" db="EMBL/GenBank/DDBJ databases">
        <title>Genome of a new Bacteroidetes strain.</title>
        <authorList>
            <person name="Pitt A."/>
        </authorList>
    </citation>
    <scope>NUCLEOTIDE SEQUENCE [LARGE SCALE GENOMIC DNA]</scope>
    <source>
        <strain evidence="9 10">103A-SOEBACH</strain>
    </source>
</reference>
<dbReference type="InterPro" id="IPR032264">
    <property type="entry name" value="MenD_middle"/>
</dbReference>
<evidence type="ECO:0000256" key="1">
    <source>
        <dbReference type="ARBA" id="ARBA00022679"/>
    </source>
</evidence>
<keyword evidence="6" id="KW-0474">Menaquinone biosynthesis</keyword>
<dbReference type="Pfam" id="PF16582">
    <property type="entry name" value="TPP_enzyme_M_2"/>
    <property type="match status" value="1"/>
</dbReference>
<feature type="domain" description="Menaquinone biosynthesis protein MenD middle" evidence="8">
    <location>
        <begin position="210"/>
        <end position="363"/>
    </location>
</feature>
<dbReference type="SUPFAM" id="SSF52518">
    <property type="entry name" value="Thiamin diphosphate-binding fold (THDP-binding)"/>
    <property type="match status" value="2"/>
</dbReference>
<evidence type="ECO:0000256" key="5">
    <source>
        <dbReference type="ARBA" id="ARBA00023211"/>
    </source>
</evidence>
<comment type="caution">
    <text evidence="9">The sequence shown here is derived from an EMBL/GenBank/DDBJ whole genome shotgun (WGS) entry which is preliminary data.</text>
</comment>
<dbReference type="PIRSF" id="PIRSF004983">
    <property type="entry name" value="MenD"/>
    <property type="match status" value="1"/>
</dbReference>
<comment type="function">
    <text evidence="6">Catalyzes the thiamine diphosphate-dependent decarboxylation of 2-oxoglutarate and the subsequent addition of the resulting succinic semialdehyde-thiamine pyrophosphate anion to isochorismate to yield 2-succinyl-5-enolpyruvyl-6-hydroxy-3-cyclohexene-1-carboxylate (SEPHCHC).</text>
</comment>
<accession>A0A4V2IVH9</accession>
<dbReference type="GO" id="GO:0030976">
    <property type="term" value="F:thiamine pyrophosphate binding"/>
    <property type="evidence" value="ECO:0007669"/>
    <property type="project" value="UniProtKB-UniRule"/>
</dbReference>
<comment type="cofactor">
    <cofactor evidence="6">
        <name>thiamine diphosphate</name>
        <dbReference type="ChEBI" id="CHEBI:58937"/>
    </cofactor>
    <text evidence="6">Binds 1 thiamine pyrophosphate per subunit.</text>
</comment>
<dbReference type="GO" id="GO:0030145">
    <property type="term" value="F:manganese ion binding"/>
    <property type="evidence" value="ECO:0007669"/>
    <property type="project" value="UniProtKB-UniRule"/>
</dbReference>
<keyword evidence="3 6" id="KW-0460">Magnesium</keyword>
<evidence type="ECO:0000256" key="3">
    <source>
        <dbReference type="ARBA" id="ARBA00022842"/>
    </source>
</evidence>
<evidence type="ECO:0000313" key="9">
    <source>
        <dbReference type="EMBL" id="TBH71182.1"/>
    </source>
</evidence>
<keyword evidence="5 6" id="KW-0464">Manganese</keyword>
<evidence type="ECO:0000259" key="7">
    <source>
        <dbReference type="Pfam" id="PF02776"/>
    </source>
</evidence>
<dbReference type="Gene3D" id="3.40.50.970">
    <property type="match status" value="2"/>
</dbReference>
<evidence type="ECO:0000313" key="10">
    <source>
        <dbReference type="Proteomes" id="UP000293583"/>
    </source>
</evidence>
<dbReference type="NCBIfam" id="TIGR00173">
    <property type="entry name" value="menD"/>
    <property type="match status" value="1"/>
</dbReference>
<dbReference type="Pfam" id="PF02776">
    <property type="entry name" value="TPP_enzyme_N"/>
    <property type="match status" value="1"/>
</dbReference>
<evidence type="ECO:0000256" key="4">
    <source>
        <dbReference type="ARBA" id="ARBA00023052"/>
    </source>
</evidence>
<dbReference type="EC" id="2.2.1.9" evidence="6"/>
<dbReference type="PANTHER" id="PTHR42916:SF1">
    <property type="entry name" value="PROTEIN PHYLLO, CHLOROPLASTIC"/>
    <property type="match status" value="1"/>
</dbReference>
<dbReference type="InterPro" id="IPR004433">
    <property type="entry name" value="MenaQ_synth_MenD"/>
</dbReference>
<dbReference type="OrthoDB" id="9791859at2"/>
<keyword evidence="10" id="KW-1185">Reference proteome</keyword>
<comment type="catalytic activity">
    <reaction evidence="6">
        <text>isochorismate + 2-oxoglutarate + H(+) = 5-enolpyruvoyl-6-hydroxy-2-succinyl-cyclohex-3-ene-1-carboxylate + CO2</text>
        <dbReference type="Rhea" id="RHEA:25593"/>
        <dbReference type="ChEBI" id="CHEBI:15378"/>
        <dbReference type="ChEBI" id="CHEBI:16526"/>
        <dbReference type="ChEBI" id="CHEBI:16810"/>
        <dbReference type="ChEBI" id="CHEBI:29780"/>
        <dbReference type="ChEBI" id="CHEBI:58818"/>
        <dbReference type="EC" id="2.2.1.9"/>
    </reaction>
</comment>
<evidence type="ECO:0000259" key="8">
    <source>
        <dbReference type="Pfam" id="PF16582"/>
    </source>
</evidence>
<dbReference type="Gene3D" id="3.40.50.1220">
    <property type="entry name" value="TPP-binding domain"/>
    <property type="match status" value="1"/>
</dbReference>
<dbReference type="InterPro" id="IPR029061">
    <property type="entry name" value="THDP-binding"/>
</dbReference>
<feature type="domain" description="Thiamine pyrophosphate enzyme N-terminal TPP-binding" evidence="7">
    <location>
        <begin position="10"/>
        <end position="114"/>
    </location>
</feature>
<name>A0A4V2IVH9_9BACT</name>
<dbReference type="GO" id="GO:0009234">
    <property type="term" value="P:menaquinone biosynthetic process"/>
    <property type="evidence" value="ECO:0007669"/>
    <property type="project" value="UniProtKB-UniRule"/>
</dbReference>
<evidence type="ECO:0000256" key="2">
    <source>
        <dbReference type="ARBA" id="ARBA00022723"/>
    </source>
</evidence>
<sequence length="536" mass="59186">MAFPKGIIELVDSLYQQGVNEAVICPGSRNAPLMIALTRHGGFKCYSIADERSAGFFGLGIALKTGRPVVICCTSGSAGLNFAPAVVEAFFQEVPLIVLTADRPKEWIGQWDGQTIYQENLFGKHAKAFFDFETDDCSAAPLTAMAEPKGPVQINVPISEPFYPEPGFILENSSAIFQNETLAKHKAQSTKNKVDFAYFNQAIASAEKILVTVGQMEHNSIFETLSAYGIPVIGDATSNCGSTIGHDLLLADESMWPVLQPDLHIHFGKSFVSKRIKQFLRTHKPKQSWLIHPNPIGRPDPFLCLTHVVNTDSNSFMEGAEWSSKTWNSWNSAKIDSKQTEFFANPSWTELHLYNQVTEAIEQKEAEVHIANSLAVRYINWTLAKFIKTEVYSNRGTSGIDGCLSTAVGAAQKTDKLCISIIGDVAFQYDRNALWNHYIPANLRIIVFNNGGGGIFRNLDGAKDLPELDEFMETRQGFTAENTAKDAGINYFSASNPSELDLNAFLHNQGPALLEIHTNSIENAAELRKYMALFKA</sequence>
<dbReference type="HAMAP" id="MF_01659">
    <property type="entry name" value="MenD"/>
    <property type="match status" value="1"/>
</dbReference>
<evidence type="ECO:0000256" key="6">
    <source>
        <dbReference type="HAMAP-Rule" id="MF_01659"/>
    </source>
</evidence>
<dbReference type="CDD" id="cd02009">
    <property type="entry name" value="TPP_SHCHC_synthase"/>
    <property type="match status" value="1"/>
</dbReference>